<keyword evidence="5" id="KW-0227">DNA damage</keyword>
<evidence type="ECO:0000259" key="7">
    <source>
        <dbReference type="Pfam" id="PF12460"/>
    </source>
</evidence>
<keyword evidence="3" id="KW-0677">Repeat</keyword>
<dbReference type="GO" id="GO:0051604">
    <property type="term" value="P:protein maturation"/>
    <property type="evidence" value="ECO:0007669"/>
    <property type="project" value="UniProtKB-UniRule"/>
</dbReference>
<dbReference type="GO" id="GO:0006281">
    <property type="term" value="P:DNA repair"/>
    <property type="evidence" value="ECO:0007669"/>
    <property type="project" value="UniProtKB-UniRule"/>
</dbReference>
<dbReference type="PANTHER" id="PTHR12891">
    <property type="entry name" value="DNA REPAIR/TRANSCRIPTION PROTEIN MET18/MMS19"/>
    <property type="match status" value="1"/>
</dbReference>
<dbReference type="Proteomes" id="UP000807716">
    <property type="component" value="Unassembled WGS sequence"/>
</dbReference>
<comment type="function">
    <text evidence="5">Key component of the cytosolic iron-sulfur protein assembly (CIA) complex, a multiprotein complex that mediates the incorporation of iron-sulfur cluster into apoproteins specifically involved in DNA metabolism and genomic integrity. In the CIA complex, MMS19 acts as an adapter between early-acting CIA components and a subset of cellular target iron-sulfur proteins.</text>
</comment>
<dbReference type="InterPro" id="IPR029240">
    <property type="entry name" value="MMS19_N"/>
</dbReference>
<organism evidence="9 10">
    <name type="scientific">Actinomortierella ambigua</name>
    <dbReference type="NCBI Taxonomy" id="1343610"/>
    <lineage>
        <taxon>Eukaryota</taxon>
        <taxon>Fungi</taxon>
        <taxon>Fungi incertae sedis</taxon>
        <taxon>Mucoromycota</taxon>
        <taxon>Mortierellomycotina</taxon>
        <taxon>Mortierellomycetes</taxon>
        <taxon>Mortierellales</taxon>
        <taxon>Mortierellaceae</taxon>
        <taxon>Actinomortierella</taxon>
    </lineage>
</organism>
<comment type="caution">
    <text evidence="9">The sequence shown here is derived from an EMBL/GenBank/DDBJ whole genome shotgun (WGS) entry which is preliminary data.</text>
</comment>
<dbReference type="Pfam" id="PF14500">
    <property type="entry name" value="MMS19_N"/>
    <property type="match status" value="1"/>
</dbReference>
<protein>
    <recommendedName>
        <fullName evidence="5">MMS19 nucleotide excision repair protein</fullName>
    </recommendedName>
</protein>
<evidence type="ECO:0000313" key="9">
    <source>
        <dbReference type="EMBL" id="KAG0260460.1"/>
    </source>
</evidence>
<dbReference type="OrthoDB" id="342900at2759"/>
<evidence type="ECO:0000256" key="6">
    <source>
        <dbReference type="SAM" id="MobiDB-lite"/>
    </source>
</evidence>
<feature type="region of interest" description="Disordered" evidence="6">
    <location>
        <begin position="998"/>
        <end position="1019"/>
    </location>
</feature>
<sequence length="1103" mass="120693">MDRLISTFILSQTDSQEQADAAINDIVNDVGTSPMKLLLLVQGLGEYLTSEEAFVRSKATALLSTTLATLDQSKVNANAVGVLVDFYCDRLTDQACVPELLKGLLALSKYDKFTGDDCIKACKAVLALVNVQTYQQTARHTVFLFFDQAIRQYLKSMQTLGSEFVFGFIQCLDGEKDPRNLMLAFTLIKEIIQNFDIAQHVEDLFEVTFCYFPITFRPPPDDPYGITADHLKVGLRECLAATPYFAKFALPLLLEKLSSSSGSAKKDSMETIAACAPVYGSSALEPYSEELWNGLRNEIFHATNDDLEQIALNTLQVIATELSVGVSMGSNSDPIEKFLRPILSDCMAQLEKPELKLAKPSGRILKSCAMASDPACTAVTSATIPTLLSQYTSSDQSTRKKALLDVLLDFLDASRTLYGTAGPKETERDNDFITPLLTFKDRFFEIFTNAVLSSNEYNALRLAGIKGLHAMILLREFLSETEISYAVQYFVRIVLEDPDIEMQNEALKSLTSLANIMPSTVGAMALPELFEQLPDTPSEMEIDTVIPRRTPQYILNAVTKIALEPSLFAAVVPQVLEKLGKLARSGSNGNGDGDDGVVDPAYPIALLTSLLDLLRAKAELKHEDLPKYLDYLVPHLLGMCIFPTVTERDGPNVMKSHGILEVVGGITRVIMIHVDTAVQKTFVQAIFNIFVMGNLSVMANYDQNREKVPFTPLSATARESQQNTATLLATVITGCRQETALPVDDLEALTEALVNVAVTTPNAYQRQALSEIVATIVNKYNKGNCLNNFLTTKLIPRLQQTIQDESAVYEAREAALTTYSWLAKALVLSVNSIGYEMAGEMMKLFNVPRMGRVAADGFRIVIGEQADILTKETFAVRRLLYKQRFFNYCTPVLVQGFVGSSSSSSPGPSSSSNEVRHHFLVALSHVLRNIPKPILLTELPPLLPLLVHSLSFPDPELKASTIGTFQSVTKEAKELIAEHLGTLVPLLLQLTLPTGAAATSTPPASGTATPTTVGSTPTLMTGITATTTTSGAGATLNTMKVRVAALQCLGELAKDLPFTALVPYKQQVLKDLERVLDDKKRFVRREAVECRSLWFALSGNVSA</sequence>
<name>A0A9P6U5D9_9FUNG</name>
<evidence type="ECO:0000313" key="10">
    <source>
        <dbReference type="Proteomes" id="UP000807716"/>
    </source>
</evidence>
<keyword evidence="10" id="KW-1185">Reference proteome</keyword>
<evidence type="ECO:0000256" key="2">
    <source>
        <dbReference type="ARBA" id="ARBA00009340"/>
    </source>
</evidence>
<dbReference type="PANTHER" id="PTHR12891:SF0">
    <property type="entry name" value="MMS19 NUCLEOTIDE EXCISION REPAIR PROTEIN HOMOLOG"/>
    <property type="match status" value="1"/>
</dbReference>
<dbReference type="InterPro" id="IPR039920">
    <property type="entry name" value="MMS19"/>
</dbReference>
<dbReference type="AlphaFoldDB" id="A0A9P6U5D9"/>
<evidence type="ECO:0000256" key="3">
    <source>
        <dbReference type="ARBA" id="ARBA00022737"/>
    </source>
</evidence>
<accession>A0A9P6U5D9</accession>
<reference evidence="9" key="1">
    <citation type="journal article" date="2020" name="Fungal Divers.">
        <title>Resolving the Mortierellaceae phylogeny through synthesis of multi-gene phylogenetics and phylogenomics.</title>
        <authorList>
            <person name="Vandepol N."/>
            <person name="Liber J."/>
            <person name="Desiro A."/>
            <person name="Na H."/>
            <person name="Kennedy M."/>
            <person name="Barry K."/>
            <person name="Grigoriev I.V."/>
            <person name="Miller A.N."/>
            <person name="O'Donnell K."/>
            <person name="Stajich J.E."/>
            <person name="Bonito G."/>
        </authorList>
    </citation>
    <scope>NUCLEOTIDE SEQUENCE</scope>
    <source>
        <strain evidence="9">BC1065</strain>
    </source>
</reference>
<evidence type="ECO:0000256" key="1">
    <source>
        <dbReference type="ARBA" id="ARBA00004123"/>
    </source>
</evidence>
<dbReference type="EMBL" id="JAAAJB010000248">
    <property type="protein sequence ID" value="KAG0260460.1"/>
    <property type="molecule type" value="Genomic_DNA"/>
</dbReference>
<feature type="domain" description="MMS19 N-terminal" evidence="8">
    <location>
        <begin position="41"/>
        <end position="301"/>
    </location>
</feature>
<dbReference type="GO" id="GO:0005634">
    <property type="term" value="C:nucleus"/>
    <property type="evidence" value="ECO:0007669"/>
    <property type="project" value="UniProtKB-SubCell"/>
</dbReference>
<dbReference type="SUPFAM" id="SSF48371">
    <property type="entry name" value="ARM repeat"/>
    <property type="match status" value="1"/>
</dbReference>
<evidence type="ECO:0000256" key="4">
    <source>
        <dbReference type="ARBA" id="ARBA00023242"/>
    </source>
</evidence>
<dbReference type="InterPro" id="IPR011989">
    <property type="entry name" value="ARM-like"/>
</dbReference>
<dbReference type="InterPro" id="IPR024687">
    <property type="entry name" value="MMS19_C"/>
</dbReference>
<gene>
    <name evidence="9" type="ORF">DFQ27_003517</name>
</gene>
<evidence type="ECO:0000256" key="5">
    <source>
        <dbReference type="RuleBase" id="RU367072"/>
    </source>
</evidence>
<dbReference type="Pfam" id="PF12460">
    <property type="entry name" value="MMS19_C"/>
    <property type="match status" value="1"/>
</dbReference>
<keyword evidence="4 5" id="KW-0539">Nucleus</keyword>
<dbReference type="GO" id="GO:0016226">
    <property type="term" value="P:iron-sulfur cluster assembly"/>
    <property type="evidence" value="ECO:0007669"/>
    <property type="project" value="UniProtKB-UniRule"/>
</dbReference>
<comment type="subcellular location">
    <subcellularLocation>
        <location evidence="1 5">Nucleus</location>
    </subcellularLocation>
</comment>
<keyword evidence="5" id="KW-0234">DNA repair</keyword>
<comment type="similarity">
    <text evidence="2 5">Belongs to the MET18/MMS19 family.</text>
</comment>
<dbReference type="Gene3D" id="1.25.10.10">
    <property type="entry name" value="Leucine-rich Repeat Variant"/>
    <property type="match status" value="3"/>
</dbReference>
<dbReference type="GO" id="GO:0097361">
    <property type="term" value="C:cytosolic [4Fe-4S] assembly targeting complex"/>
    <property type="evidence" value="ECO:0007669"/>
    <property type="project" value="UniProtKB-UniRule"/>
</dbReference>
<proteinExistence type="inferred from homology"/>
<dbReference type="InterPro" id="IPR016024">
    <property type="entry name" value="ARM-type_fold"/>
</dbReference>
<evidence type="ECO:0000259" key="8">
    <source>
        <dbReference type="Pfam" id="PF14500"/>
    </source>
</evidence>
<feature type="domain" description="MMS19 C-terminal" evidence="7">
    <location>
        <begin position="554"/>
        <end position="1053"/>
    </location>
</feature>